<reference evidence="1 2" key="1">
    <citation type="journal article" date="2020" name="Nat. Food">
        <title>A phased Vanilla planifolia genome enables genetic improvement of flavour and production.</title>
        <authorList>
            <person name="Hasing T."/>
            <person name="Tang H."/>
            <person name="Brym M."/>
            <person name="Khazi F."/>
            <person name="Huang T."/>
            <person name="Chambers A.H."/>
        </authorList>
    </citation>
    <scope>NUCLEOTIDE SEQUENCE [LARGE SCALE GENOMIC DNA]</scope>
    <source>
        <tissue evidence="1">Leaf</tissue>
    </source>
</reference>
<proteinExistence type="predicted"/>
<dbReference type="Proteomes" id="UP000636800">
    <property type="component" value="Chromosome 10"/>
</dbReference>
<name>A0A835UM68_VANPL</name>
<sequence length="57" mass="6439">MTRLSTKGHDRPPLDYLETTLGYAFEMRRGVGELRTRRRGGGRVMGSVIMGFERPGI</sequence>
<comment type="caution">
    <text evidence="1">The sequence shown here is derived from an EMBL/GenBank/DDBJ whole genome shotgun (WGS) entry which is preliminary data.</text>
</comment>
<accession>A0A835UM68</accession>
<evidence type="ECO:0000313" key="2">
    <source>
        <dbReference type="Proteomes" id="UP000636800"/>
    </source>
</evidence>
<gene>
    <name evidence="1" type="ORF">HPP92_020570</name>
</gene>
<organism evidence="1 2">
    <name type="scientific">Vanilla planifolia</name>
    <name type="common">Vanilla</name>
    <dbReference type="NCBI Taxonomy" id="51239"/>
    <lineage>
        <taxon>Eukaryota</taxon>
        <taxon>Viridiplantae</taxon>
        <taxon>Streptophyta</taxon>
        <taxon>Embryophyta</taxon>
        <taxon>Tracheophyta</taxon>
        <taxon>Spermatophyta</taxon>
        <taxon>Magnoliopsida</taxon>
        <taxon>Liliopsida</taxon>
        <taxon>Asparagales</taxon>
        <taxon>Orchidaceae</taxon>
        <taxon>Vanilloideae</taxon>
        <taxon>Vanilleae</taxon>
        <taxon>Vanilla</taxon>
    </lineage>
</organism>
<dbReference type="EMBL" id="JADCNL010000010">
    <property type="protein sequence ID" value="KAG0464501.1"/>
    <property type="molecule type" value="Genomic_DNA"/>
</dbReference>
<dbReference type="AlphaFoldDB" id="A0A835UM68"/>
<keyword evidence="2" id="KW-1185">Reference proteome</keyword>
<protein>
    <submittedName>
        <fullName evidence="1">Uncharacterized protein</fullName>
    </submittedName>
</protein>
<dbReference type="OrthoDB" id="1921056at2759"/>
<evidence type="ECO:0000313" key="1">
    <source>
        <dbReference type="EMBL" id="KAG0464501.1"/>
    </source>
</evidence>